<evidence type="ECO:0000256" key="3">
    <source>
        <dbReference type="ARBA" id="ARBA00022989"/>
    </source>
</evidence>
<dbReference type="Pfam" id="PF02535">
    <property type="entry name" value="Zip"/>
    <property type="match status" value="1"/>
</dbReference>
<reference evidence="7" key="2">
    <citation type="submission" date="2020-12" db="EMBL/GenBank/DDBJ databases">
        <title>New Spironucleus salmonicida genome in near-complete chromosomes.</title>
        <authorList>
            <person name="Xu F."/>
            <person name="Kurt Z."/>
            <person name="Jimenez-Gonzalez A."/>
            <person name="Astvaldsson A."/>
            <person name="Andersson J.O."/>
            <person name="Svard S.G."/>
        </authorList>
    </citation>
    <scope>NUCLEOTIDE SEQUENCE</scope>
    <source>
        <strain evidence="7">ATCC 50377</strain>
    </source>
</reference>
<dbReference type="InterPro" id="IPR003689">
    <property type="entry name" value="ZIP"/>
</dbReference>
<dbReference type="PANTHER" id="PTHR11040:SF44">
    <property type="entry name" value="PROTEIN ZNTC-RELATED"/>
    <property type="match status" value="1"/>
</dbReference>
<keyword evidence="4 5" id="KW-0472">Membrane</keyword>
<dbReference type="GO" id="GO:0005385">
    <property type="term" value="F:zinc ion transmembrane transporter activity"/>
    <property type="evidence" value="ECO:0007669"/>
    <property type="project" value="TreeGrafter"/>
</dbReference>
<feature type="transmembrane region" description="Helical" evidence="5">
    <location>
        <begin position="209"/>
        <end position="232"/>
    </location>
</feature>
<dbReference type="GO" id="GO:0005886">
    <property type="term" value="C:plasma membrane"/>
    <property type="evidence" value="ECO:0007669"/>
    <property type="project" value="TreeGrafter"/>
</dbReference>
<evidence type="ECO:0000256" key="5">
    <source>
        <dbReference type="SAM" id="Phobius"/>
    </source>
</evidence>
<feature type="transmembrane region" description="Helical" evidence="5">
    <location>
        <begin position="78"/>
        <end position="97"/>
    </location>
</feature>
<proteinExistence type="predicted"/>
<dbReference type="EMBL" id="KI546141">
    <property type="protein sequence ID" value="EST43202.1"/>
    <property type="molecule type" value="Genomic_DNA"/>
</dbReference>
<keyword evidence="3 5" id="KW-1133">Transmembrane helix</keyword>
<feature type="transmembrane region" description="Helical" evidence="5">
    <location>
        <begin position="167"/>
        <end position="188"/>
    </location>
</feature>
<dbReference type="EMBL" id="AUWU02000009">
    <property type="protein sequence ID" value="KAH0569481.1"/>
    <property type="molecule type" value="Genomic_DNA"/>
</dbReference>
<feature type="transmembrane region" description="Helical" evidence="5">
    <location>
        <begin position="238"/>
        <end position="262"/>
    </location>
</feature>
<dbReference type="AlphaFoldDB" id="V6LFD7"/>
<feature type="transmembrane region" description="Helical" evidence="5">
    <location>
        <begin position="282"/>
        <end position="301"/>
    </location>
</feature>
<accession>V6LFD7</accession>
<evidence type="ECO:0000313" key="7">
    <source>
        <dbReference type="EMBL" id="KAH0569481.1"/>
    </source>
</evidence>
<sequence>MLDLAQLKILQPVTSVIILFMSVCGGALPYFFINHPKLDMAMSYLNAASGGVLAGVALLDLVPASGAALNPLVNDFPISYLIIFIGMMLMTLMISIGHNHHEGDQVHHHSDIQMQAINIETGDGSQESLGLLDSSIKKPQKHKKVSPSIWMLLTGLLVHDISEGLMLGLMTEFTPALFLSIAIILHKWCESTCQVITGMRQGISMKQNILFIIPLSLASPLAQIAGFLTVLTTQKQEVALWLLILQDFFLSFACGTFIAIIFMEIFAEELLNKNKYEVLKRILAVCGGFSIVSIGSIVEAITKQ</sequence>
<keyword evidence="8" id="KW-1185">Reference proteome</keyword>
<dbReference type="Proteomes" id="UP000018208">
    <property type="component" value="Unassembled WGS sequence"/>
</dbReference>
<protein>
    <submittedName>
        <fullName evidence="6">ZIP zinc transporter and transmembrane domain-containing protein</fullName>
    </submittedName>
    <submittedName>
        <fullName evidence="7">ZIP zinc transporter protein</fullName>
    </submittedName>
</protein>
<name>V6LFD7_9EUKA</name>
<comment type="subcellular location">
    <subcellularLocation>
        <location evidence="1">Membrane</location>
        <topology evidence="1">Multi-pass membrane protein</topology>
    </subcellularLocation>
</comment>
<reference evidence="6 7" key="1">
    <citation type="journal article" date="2014" name="PLoS Genet.">
        <title>The Genome of Spironucleus salmonicida Highlights a Fish Pathogen Adapted to Fluctuating Environments.</title>
        <authorList>
            <person name="Xu F."/>
            <person name="Jerlstrom-Hultqvist J."/>
            <person name="Einarsson E."/>
            <person name="Astvaldsson A."/>
            <person name="Svard S.G."/>
            <person name="Andersson J.O."/>
        </authorList>
    </citation>
    <scope>NUCLEOTIDE SEQUENCE</scope>
    <source>
        <strain evidence="7">ATCC 50377</strain>
    </source>
</reference>
<dbReference type="PANTHER" id="PTHR11040">
    <property type="entry name" value="ZINC/IRON TRANSPORTER"/>
    <property type="match status" value="1"/>
</dbReference>
<keyword evidence="2 5" id="KW-0812">Transmembrane</keyword>
<evidence type="ECO:0000256" key="2">
    <source>
        <dbReference type="ARBA" id="ARBA00022692"/>
    </source>
</evidence>
<gene>
    <name evidence="6" type="ORF">SS50377_17145</name>
    <name evidence="7" type="ORF">SS50377_28430</name>
</gene>
<evidence type="ECO:0000256" key="1">
    <source>
        <dbReference type="ARBA" id="ARBA00004141"/>
    </source>
</evidence>
<evidence type="ECO:0000313" key="8">
    <source>
        <dbReference type="Proteomes" id="UP000018208"/>
    </source>
</evidence>
<dbReference type="OrthoDB" id="448280at2759"/>
<feature type="transmembrane region" description="Helical" evidence="5">
    <location>
        <begin position="12"/>
        <end position="32"/>
    </location>
</feature>
<organism evidence="6">
    <name type="scientific">Spironucleus salmonicida</name>
    <dbReference type="NCBI Taxonomy" id="348837"/>
    <lineage>
        <taxon>Eukaryota</taxon>
        <taxon>Metamonada</taxon>
        <taxon>Diplomonadida</taxon>
        <taxon>Hexamitidae</taxon>
        <taxon>Hexamitinae</taxon>
        <taxon>Spironucleus</taxon>
    </lineage>
</organism>
<feature type="transmembrane region" description="Helical" evidence="5">
    <location>
        <begin position="44"/>
        <end position="66"/>
    </location>
</feature>
<evidence type="ECO:0000256" key="4">
    <source>
        <dbReference type="ARBA" id="ARBA00023136"/>
    </source>
</evidence>
<evidence type="ECO:0000313" key="6">
    <source>
        <dbReference type="EMBL" id="EST43202.1"/>
    </source>
</evidence>
<dbReference type="VEuPathDB" id="GiardiaDB:SS50377_28430"/>